<evidence type="ECO:0000313" key="8">
    <source>
        <dbReference type="Proteomes" id="UP000012040"/>
    </source>
</evidence>
<proteinExistence type="predicted"/>
<evidence type="ECO:0000313" key="7">
    <source>
        <dbReference type="EMBL" id="AGH95761.1"/>
    </source>
</evidence>
<dbReference type="KEGG" id="bex:A11Q_1545"/>
<dbReference type="EMBL" id="CP003537">
    <property type="protein sequence ID" value="AGH95761.1"/>
    <property type="molecule type" value="Genomic_DNA"/>
</dbReference>
<keyword evidence="8" id="KW-1185">Reference proteome</keyword>
<feature type="transmembrane region" description="Helical" evidence="5">
    <location>
        <begin position="43"/>
        <end position="61"/>
    </location>
</feature>
<evidence type="ECO:0000256" key="1">
    <source>
        <dbReference type="ARBA" id="ARBA00004141"/>
    </source>
</evidence>
<gene>
    <name evidence="7" type="ORF">A11Q_1545</name>
</gene>
<name>M4VCJ8_9BACT</name>
<dbReference type="STRING" id="1184267.A11Q_1545"/>
<dbReference type="AlphaFoldDB" id="M4VCJ8"/>
<accession>M4VCJ8</accession>
<evidence type="ECO:0000256" key="2">
    <source>
        <dbReference type="ARBA" id="ARBA00022692"/>
    </source>
</evidence>
<feature type="transmembrane region" description="Helical" evidence="5">
    <location>
        <begin position="158"/>
        <end position="175"/>
    </location>
</feature>
<comment type="subcellular location">
    <subcellularLocation>
        <location evidence="1">Membrane</location>
        <topology evidence="1">Multi-pass membrane protein</topology>
    </subcellularLocation>
</comment>
<evidence type="ECO:0000256" key="3">
    <source>
        <dbReference type="ARBA" id="ARBA00022989"/>
    </source>
</evidence>
<organism evidence="7 8">
    <name type="scientific">Pseudobdellovibrio exovorus JSS</name>
    <dbReference type="NCBI Taxonomy" id="1184267"/>
    <lineage>
        <taxon>Bacteria</taxon>
        <taxon>Pseudomonadati</taxon>
        <taxon>Bdellovibrionota</taxon>
        <taxon>Bdellovibrionia</taxon>
        <taxon>Bdellovibrionales</taxon>
        <taxon>Pseudobdellovibrionaceae</taxon>
        <taxon>Pseudobdellovibrio</taxon>
    </lineage>
</organism>
<sequence>MRDVTPNQQATIDLKDLVRYLIEFIKHPTQKISQLPNWNWPSLFAFHLLLAILSGVIAGLLKLNILRVLFGLFLMPIISTLSALLMSLFLYYYFQFFENKTESFRKIFTLVALSSVPFYLFQTLSEYFAPISLIGFAFTSLLGVIGLCDNFRVERKRAYQLIGTVFGLVVLLWLANQFI</sequence>
<dbReference type="HOGENOM" id="CLU_1425464_0_0_7"/>
<keyword evidence="4 5" id="KW-0472">Membrane</keyword>
<protein>
    <recommendedName>
        <fullName evidence="6">Yip1 domain-containing protein</fullName>
    </recommendedName>
</protein>
<evidence type="ECO:0000256" key="5">
    <source>
        <dbReference type="SAM" id="Phobius"/>
    </source>
</evidence>
<feature type="transmembrane region" description="Helical" evidence="5">
    <location>
        <begin position="127"/>
        <end position="146"/>
    </location>
</feature>
<dbReference type="Proteomes" id="UP000012040">
    <property type="component" value="Chromosome"/>
</dbReference>
<dbReference type="OrthoDB" id="5292092at2"/>
<dbReference type="Pfam" id="PF04893">
    <property type="entry name" value="Yip1"/>
    <property type="match status" value="1"/>
</dbReference>
<dbReference type="PATRIC" id="fig|1184267.3.peg.1562"/>
<dbReference type="RefSeq" id="WP_015470251.1">
    <property type="nucleotide sequence ID" value="NC_020813.1"/>
</dbReference>
<dbReference type="InterPro" id="IPR006977">
    <property type="entry name" value="Yip1_dom"/>
</dbReference>
<keyword evidence="3 5" id="KW-1133">Transmembrane helix</keyword>
<evidence type="ECO:0000259" key="6">
    <source>
        <dbReference type="Pfam" id="PF04893"/>
    </source>
</evidence>
<dbReference type="GO" id="GO:0016020">
    <property type="term" value="C:membrane"/>
    <property type="evidence" value="ECO:0007669"/>
    <property type="project" value="UniProtKB-SubCell"/>
</dbReference>
<evidence type="ECO:0000256" key="4">
    <source>
        <dbReference type="ARBA" id="ARBA00023136"/>
    </source>
</evidence>
<dbReference type="eggNOG" id="ENOG5031974">
    <property type="taxonomic scope" value="Bacteria"/>
</dbReference>
<reference evidence="7 8" key="1">
    <citation type="journal article" date="2013" name="ISME J.">
        <title>By their genes ye shall know them: genomic signatures of predatory bacteria.</title>
        <authorList>
            <person name="Pasternak Z."/>
            <person name="Pietrokovski S."/>
            <person name="Rotem O."/>
            <person name="Gophna U."/>
            <person name="Lurie-Weinberger M.N."/>
            <person name="Jurkevitch E."/>
        </authorList>
    </citation>
    <scope>NUCLEOTIDE SEQUENCE [LARGE SCALE GENOMIC DNA]</scope>
    <source>
        <strain evidence="7 8">JSS</strain>
    </source>
</reference>
<feature type="domain" description="Yip1" evidence="6">
    <location>
        <begin position="25"/>
        <end position="174"/>
    </location>
</feature>
<keyword evidence="2 5" id="KW-0812">Transmembrane</keyword>
<feature type="transmembrane region" description="Helical" evidence="5">
    <location>
        <begin position="68"/>
        <end position="94"/>
    </location>
</feature>